<dbReference type="RefSeq" id="WP_141119722.1">
    <property type="nucleotide sequence ID" value="NZ_FZNT01000007.1"/>
</dbReference>
<evidence type="ECO:0000313" key="2">
    <source>
        <dbReference type="EMBL" id="SNR64287.1"/>
    </source>
</evidence>
<gene>
    <name evidence="2" type="ORF">SAMN06265371_107176</name>
</gene>
<accession>A0A238XZG6</accession>
<proteinExistence type="predicted"/>
<dbReference type="InterPro" id="IPR027268">
    <property type="entry name" value="Peptidase_M4/M1_CTD_sf"/>
</dbReference>
<dbReference type="Gene3D" id="1.10.390.10">
    <property type="entry name" value="Neutral Protease Domain 2"/>
    <property type="match status" value="1"/>
</dbReference>
<protein>
    <recommendedName>
        <fullName evidence="4">Peptidase M1 membrane alanine aminopeptidase domain-containing protein</fullName>
    </recommendedName>
</protein>
<dbReference type="AlphaFoldDB" id="A0A238XZG6"/>
<keyword evidence="3" id="KW-1185">Reference proteome</keyword>
<evidence type="ECO:0000256" key="1">
    <source>
        <dbReference type="SAM" id="SignalP"/>
    </source>
</evidence>
<organism evidence="2 3">
    <name type="scientific">Lutibacter agarilyticus</name>
    <dbReference type="NCBI Taxonomy" id="1109740"/>
    <lineage>
        <taxon>Bacteria</taxon>
        <taxon>Pseudomonadati</taxon>
        <taxon>Bacteroidota</taxon>
        <taxon>Flavobacteriia</taxon>
        <taxon>Flavobacteriales</taxon>
        <taxon>Flavobacteriaceae</taxon>
        <taxon>Lutibacter</taxon>
    </lineage>
</organism>
<feature type="chain" id="PRO_5012308552" description="Peptidase M1 membrane alanine aminopeptidase domain-containing protein" evidence="1">
    <location>
        <begin position="20"/>
        <end position="937"/>
    </location>
</feature>
<evidence type="ECO:0000313" key="3">
    <source>
        <dbReference type="Proteomes" id="UP000198384"/>
    </source>
</evidence>
<dbReference type="OrthoDB" id="9813075at2"/>
<keyword evidence="1" id="KW-0732">Signal</keyword>
<dbReference type="Proteomes" id="UP000198384">
    <property type="component" value="Unassembled WGS sequence"/>
</dbReference>
<name>A0A238XZG6_9FLAO</name>
<feature type="signal peptide" evidence="1">
    <location>
        <begin position="1"/>
        <end position="19"/>
    </location>
</feature>
<sequence>MKKQLILTFLFNVFFLSLSFGQKNNISITATLNSEADILDIYQEIIYYNTSDSVLKNIYFHNWPNAYKNKRTPLAIRFVEKNSKSFHFTNDKNRGYSEIKNIFINYELASWDSTAKDPDILNIPLKKPLLPNESVKIIVTYSVKIPKDKFTKYGVNSYQYNLRYWYLAPAIFDEKWNTYNNLDLDDLYVDFSDYNIKLNVPKEYTVNSDLVYGMTEGKLNNQYKLIGSNRPDIEVNITQYNDFLAYNSKPVSIITNLDSEKLNLVVKTNVLSRELKFIESYLGKFPHKKLFINKIEYDKNPVYGLNQLPSFLEPFSDIFEYDIKMFKVLVKKYIENTFLFNQRKDAWLADGLQTYLMMKYVEKFYPEIKALGNISTIWGIKAYNIAKIDYNEKYYFVYQFASRKNLDQPLTTPTDSLSNFNRKIANKYKAGLGIKYLENYLGEETIKNAIVDFSNKNANNKVKSTAIFNNINTTKDIEWFKIDYLQTNKKPDYTIKKVIKKGKDSLNVIVENKRNFTTPIELYGIKDNDVKYQQWLTKIDSTATVTIPKDGFDKLSLNYNSLLPEFNLRNNWKNVDKKLFTRPLQLRFVKDLENPYYNQLFYKPVFGYNYYDGIILGLTFSNQTFLNKSINFKVTPSYSTKSNSFSGSYSLRYEYLPENGKVNKIFIGLGGSHFDYAEGLPYNKIVPYAALEFRKKSYRDISSNIISTSYTFVDKAASITNPQDPETLKYKVFSLGYGYAKPTILKDIRFSTGIEISEKFSKASLNARYRLLTNTNTQFDFRLFAGAFLSNNTNTDFFSFALDRPTDYLFQYDYLGRSETSGFLSQQIIISEGGFKSKLPVPFANQWLTSVNTSIGLWRWFEIYNDAALVKNKNANVYFAYENGVRLNFVQDILEVYFPVYSNLGWEVTQPDYASRIRFVLVLKPKRIFNFLRRGFY</sequence>
<evidence type="ECO:0008006" key="4">
    <source>
        <dbReference type="Google" id="ProtNLM"/>
    </source>
</evidence>
<dbReference type="EMBL" id="FZNT01000007">
    <property type="protein sequence ID" value="SNR64287.1"/>
    <property type="molecule type" value="Genomic_DNA"/>
</dbReference>
<reference evidence="2 3" key="1">
    <citation type="submission" date="2017-06" db="EMBL/GenBank/DDBJ databases">
        <authorList>
            <person name="Kim H.J."/>
            <person name="Triplett B.A."/>
        </authorList>
    </citation>
    <scope>NUCLEOTIDE SEQUENCE [LARGE SCALE GENOMIC DNA]</scope>
    <source>
        <strain evidence="2 3">DSM 29150</strain>
    </source>
</reference>